<keyword evidence="3" id="KW-1185">Reference proteome</keyword>
<keyword evidence="1" id="KW-0812">Transmembrane</keyword>
<keyword evidence="1" id="KW-0472">Membrane</keyword>
<dbReference type="AlphaFoldDB" id="A0AAV9XNF3"/>
<organism evidence="2 3">
    <name type="scientific">Orbilia ellipsospora</name>
    <dbReference type="NCBI Taxonomy" id="2528407"/>
    <lineage>
        <taxon>Eukaryota</taxon>
        <taxon>Fungi</taxon>
        <taxon>Dikarya</taxon>
        <taxon>Ascomycota</taxon>
        <taxon>Pezizomycotina</taxon>
        <taxon>Orbiliomycetes</taxon>
        <taxon>Orbiliales</taxon>
        <taxon>Orbiliaceae</taxon>
        <taxon>Orbilia</taxon>
    </lineage>
</organism>
<gene>
    <name evidence="2" type="ORF">TWF694_007051</name>
</gene>
<evidence type="ECO:0008006" key="4">
    <source>
        <dbReference type="Google" id="ProtNLM"/>
    </source>
</evidence>
<evidence type="ECO:0000313" key="3">
    <source>
        <dbReference type="Proteomes" id="UP001365542"/>
    </source>
</evidence>
<feature type="transmembrane region" description="Helical" evidence="1">
    <location>
        <begin position="6"/>
        <end position="22"/>
    </location>
</feature>
<feature type="transmembrane region" description="Helical" evidence="1">
    <location>
        <begin position="29"/>
        <end position="53"/>
    </location>
</feature>
<sequence length="155" mass="16915">MSLSVAVITIFLIGLILILFTMRMVTPFIMLAFAFAGFVLWLVALIGTSLALFSNQSNSANDYCHDSGILWAPPQTVVTTSGPGYSGTDVTASVLIYAAQSQLSTFLWHQLCGAWKAAFVFQLFTLFAFVYMIYLSFAVLSTDIKEATDIVDVEA</sequence>
<proteinExistence type="predicted"/>
<name>A0AAV9XNF3_9PEZI</name>
<feature type="transmembrane region" description="Helical" evidence="1">
    <location>
        <begin position="117"/>
        <end position="140"/>
    </location>
</feature>
<accession>A0AAV9XNF3</accession>
<keyword evidence="1" id="KW-1133">Transmembrane helix</keyword>
<comment type="caution">
    <text evidence="2">The sequence shown here is derived from an EMBL/GenBank/DDBJ whole genome shotgun (WGS) entry which is preliminary data.</text>
</comment>
<reference evidence="2 3" key="1">
    <citation type="submission" date="2019-10" db="EMBL/GenBank/DDBJ databases">
        <authorList>
            <person name="Palmer J.M."/>
        </authorList>
    </citation>
    <scope>NUCLEOTIDE SEQUENCE [LARGE SCALE GENOMIC DNA]</scope>
    <source>
        <strain evidence="2 3">TWF694</strain>
    </source>
</reference>
<dbReference type="EMBL" id="JAVHJO010000002">
    <property type="protein sequence ID" value="KAK6543131.1"/>
    <property type="molecule type" value="Genomic_DNA"/>
</dbReference>
<protein>
    <recommendedName>
        <fullName evidence="4">MARVEL domain-containing protein</fullName>
    </recommendedName>
</protein>
<evidence type="ECO:0000313" key="2">
    <source>
        <dbReference type="EMBL" id="KAK6543131.1"/>
    </source>
</evidence>
<evidence type="ECO:0000256" key="1">
    <source>
        <dbReference type="SAM" id="Phobius"/>
    </source>
</evidence>
<dbReference type="Proteomes" id="UP001365542">
    <property type="component" value="Unassembled WGS sequence"/>
</dbReference>